<dbReference type="CDD" id="cd07377">
    <property type="entry name" value="WHTH_GntR"/>
    <property type="match status" value="1"/>
</dbReference>
<dbReference type="Proteomes" id="UP000196594">
    <property type="component" value="Unassembled WGS sequence"/>
</dbReference>
<dbReference type="PANTHER" id="PTHR43537">
    <property type="entry name" value="TRANSCRIPTIONAL REGULATOR, GNTR FAMILY"/>
    <property type="match status" value="1"/>
</dbReference>
<evidence type="ECO:0000256" key="2">
    <source>
        <dbReference type="ARBA" id="ARBA00023125"/>
    </source>
</evidence>
<dbReference type="Pfam" id="PF00392">
    <property type="entry name" value="GntR"/>
    <property type="match status" value="1"/>
</dbReference>
<protein>
    <submittedName>
        <fullName evidence="5">Transcriptional regulator</fullName>
    </submittedName>
</protein>
<dbReference type="PANTHER" id="PTHR43537:SF5">
    <property type="entry name" value="UXU OPERON TRANSCRIPTIONAL REGULATOR"/>
    <property type="match status" value="1"/>
</dbReference>
<reference evidence="5 6" key="1">
    <citation type="journal article" date="2017" name="Int. J. Syst. Evol. Microbiol.">
        <title>Solibacillus kalamii sp. nov., isolated from a high-efficiency particulate arrestance filter system used in the International Space Station.</title>
        <authorList>
            <person name="Checinska Sielaff A."/>
            <person name="Kumar R.M."/>
            <person name="Pal D."/>
            <person name="Mayilraj S."/>
            <person name="Venkateswaran K."/>
        </authorList>
    </citation>
    <scope>NUCLEOTIDE SEQUENCE [LARGE SCALE GENOMIC DNA]</scope>
    <source>
        <strain evidence="5 6">ISSFR-015</strain>
    </source>
</reference>
<dbReference type="SMART" id="SM00895">
    <property type="entry name" value="FCD"/>
    <property type="match status" value="1"/>
</dbReference>
<name>A0ABX3ZCS1_9BACL</name>
<dbReference type="InterPro" id="IPR036388">
    <property type="entry name" value="WH-like_DNA-bd_sf"/>
</dbReference>
<dbReference type="Pfam" id="PF07729">
    <property type="entry name" value="FCD"/>
    <property type="match status" value="1"/>
</dbReference>
<dbReference type="InterPro" id="IPR008920">
    <property type="entry name" value="TF_FadR/GntR_C"/>
</dbReference>
<evidence type="ECO:0000259" key="4">
    <source>
        <dbReference type="PROSITE" id="PS50949"/>
    </source>
</evidence>
<comment type="caution">
    <text evidence="5">The sequence shown here is derived from an EMBL/GenBank/DDBJ whole genome shotgun (WGS) entry which is preliminary data.</text>
</comment>
<evidence type="ECO:0000256" key="1">
    <source>
        <dbReference type="ARBA" id="ARBA00023015"/>
    </source>
</evidence>
<dbReference type="InterPro" id="IPR000524">
    <property type="entry name" value="Tscrpt_reg_HTH_GntR"/>
</dbReference>
<gene>
    <name evidence="5" type="ORF">CBM15_17850</name>
</gene>
<evidence type="ECO:0000313" key="5">
    <source>
        <dbReference type="EMBL" id="OUZ37498.1"/>
    </source>
</evidence>
<keyword evidence="6" id="KW-1185">Reference proteome</keyword>
<dbReference type="PROSITE" id="PS50949">
    <property type="entry name" value="HTH_GNTR"/>
    <property type="match status" value="1"/>
</dbReference>
<keyword evidence="3" id="KW-0804">Transcription</keyword>
<dbReference type="SUPFAM" id="SSF46785">
    <property type="entry name" value="Winged helix' DNA-binding domain"/>
    <property type="match status" value="1"/>
</dbReference>
<dbReference type="InterPro" id="IPR036390">
    <property type="entry name" value="WH_DNA-bd_sf"/>
</dbReference>
<evidence type="ECO:0000256" key="3">
    <source>
        <dbReference type="ARBA" id="ARBA00023163"/>
    </source>
</evidence>
<feature type="domain" description="HTH gntR-type" evidence="4">
    <location>
        <begin position="9"/>
        <end position="77"/>
    </location>
</feature>
<dbReference type="InterPro" id="IPR011711">
    <property type="entry name" value="GntR_C"/>
</dbReference>
<proteinExistence type="predicted"/>
<dbReference type="Gene3D" id="1.10.10.10">
    <property type="entry name" value="Winged helix-like DNA-binding domain superfamily/Winged helix DNA-binding domain"/>
    <property type="match status" value="1"/>
</dbReference>
<dbReference type="PRINTS" id="PR00035">
    <property type="entry name" value="HTHGNTR"/>
</dbReference>
<dbReference type="RefSeq" id="WP_087618521.1">
    <property type="nucleotide sequence ID" value="NZ_JAFBEY010000013.1"/>
</dbReference>
<organism evidence="5 6">
    <name type="scientific">Solibacillus kalamii</name>
    <dbReference type="NCBI Taxonomy" id="1748298"/>
    <lineage>
        <taxon>Bacteria</taxon>
        <taxon>Bacillati</taxon>
        <taxon>Bacillota</taxon>
        <taxon>Bacilli</taxon>
        <taxon>Bacillales</taxon>
        <taxon>Caryophanaceae</taxon>
        <taxon>Solibacillus</taxon>
    </lineage>
</organism>
<dbReference type="EMBL" id="NHNT01000016">
    <property type="protein sequence ID" value="OUZ37498.1"/>
    <property type="molecule type" value="Genomic_DNA"/>
</dbReference>
<evidence type="ECO:0000313" key="6">
    <source>
        <dbReference type="Proteomes" id="UP000196594"/>
    </source>
</evidence>
<dbReference type="Gene3D" id="1.20.120.530">
    <property type="entry name" value="GntR ligand-binding domain-like"/>
    <property type="match status" value="1"/>
</dbReference>
<accession>A0ABX3ZCS1</accession>
<sequence length="234" mass="26234">MKFEVPKTKKLYEQIAAIIEQKITNGEISPGDKLDSVEQLAKNFEVGRSAIREALTALQARGIIEIRQGEGTYIRKVTAQDISLNIPTYASFSQQDLLQIFEVRKILELGLIENAAKRRTARQLEQLKEALSKMNDALIDPETSSNADMRFHAIIAEAADNPLLVSMLQSVSKPIARQIQHTRSILSTTDHEALYNLHEEHTAIYIALVNADDVQAKQAMAKHLETVESLLFNK</sequence>
<dbReference type="SUPFAM" id="SSF48008">
    <property type="entry name" value="GntR ligand-binding domain-like"/>
    <property type="match status" value="1"/>
</dbReference>
<dbReference type="SMART" id="SM00345">
    <property type="entry name" value="HTH_GNTR"/>
    <property type="match status" value="1"/>
</dbReference>
<keyword evidence="1" id="KW-0805">Transcription regulation</keyword>
<keyword evidence="2" id="KW-0238">DNA-binding</keyword>